<dbReference type="SUPFAM" id="SSF55961">
    <property type="entry name" value="Bet v1-like"/>
    <property type="match status" value="1"/>
</dbReference>
<feature type="region of interest" description="Disordered" evidence="1">
    <location>
        <begin position="222"/>
        <end position="247"/>
    </location>
</feature>
<evidence type="ECO:0008006" key="5">
    <source>
        <dbReference type="Google" id="ProtNLM"/>
    </source>
</evidence>
<feature type="signal peptide" evidence="3">
    <location>
        <begin position="1"/>
        <end position="17"/>
    </location>
</feature>
<dbReference type="Pfam" id="PF10604">
    <property type="entry name" value="Polyketide_cyc2"/>
    <property type="match status" value="1"/>
</dbReference>
<keyword evidence="2" id="KW-0472">Membrane</keyword>
<dbReference type="CDD" id="cd07812">
    <property type="entry name" value="SRPBCC"/>
    <property type="match status" value="1"/>
</dbReference>
<accession>A0A7S3TWM5</accession>
<sequence>MLVRLALGALVIAAVGADDPKKPHDHQGKLDKFKLGPPPALTPAELEMVKAKKTLSKTVPVEGGARAFATFDVQAPPELVWQCINDLEAYPRMVPGVAETKIYGKSARSGVKQTYVTWTLKLLGYSVRYHLDFKYSPSLSAAAFSLDYNRMSDIDDTVGYWHVESIEDGAASRVTYAAALLLKGWFPKPVVDFLLSTTLGRATSWVGKEAMARKPKFVSKQVKSTKKPGSSKDGCHGWGPFRRCPPPPPPPPVEDETFIYNLIYGSVVAMTVALIFSTFVVY</sequence>
<evidence type="ECO:0000256" key="1">
    <source>
        <dbReference type="SAM" id="MobiDB-lite"/>
    </source>
</evidence>
<keyword evidence="3" id="KW-0732">Signal</keyword>
<feature type="transmembrane region" description="Helical" evidence="2">
    <location>
        <begin position="258"/>
        <end position="281"/>
    </location>
</feature>
<keyword evidence="2" id="KW-0812">Transmembrane</keyword>
<keyword evidence="2" id="KW-1133">Transmembrane helix</keyword>
<name>A0A7S3TWM5_9SPIT</name>
<evidence type="ECO:0000313" key="4">
    <source>
        <dbReference type="EMBL" id="CAE0594662.1"/>
    </source>
</evidence>
<evidence type="ECO:0000256" key="3">
    <source>
        <dbReference type="SAM" id="SignalP"/>
    </source>
</evidence>
<dbReference type="EMBL" id="HBIQ01095982">
    <property type="protein sequence ID" value="CAE0594662.1"/>
    <property type="molecule type" value="Transcribed_RNA"/>
</dbReference>
<dbReference type="InterPro" id="IPR019587">
    <property type="entry name" value="Polyketide_cyclase/dehydratase"/>
</dbReference>
<dbReference type="InterPro" id="IPR023393">
    <property type="entry name" value="START-like_dom_sf"/>
</dbReference>
<reference evidence="4" key="1">
    <citation type="submission" date="2021-01" db="EMBL/GenBank/DDBJ databases">
        <authorList>
            <person name="Corre E."/>
            <person name="Pelletier E."/>
            <person name="Niang G."/>
            <person name="Scheremetjew M."/>
            <person name="Finn R."/>
            <person name="Kale V."/>
            <person name="Holt S."/>
            <person name="Cochrane G."/>
            <person name="Meng A."/>
            <person name="Brown T."/>
            <person name="Cohen L."/>
        </authorList>
    </citation>
    <scope>NUCLEOTIDE SEQUENCE</scope>
    <source>
        <strain evidence="4">SPMC142</strain>
    </source>
</reference>
<protein>
    <recommendedName>
        <fullName evidence="5">Coenzyme Q-binding protein COQ10 START domain-containing protein</fullName>
    </recommendedName>
</protein>
<organism evidence="4">
    <name type="scientific">Strombidinopsis acuminata</name>
    <dbReference type="NCBI Taxonomy" id="141414"/>
    <lineage>
        <taxon>Eukaryota</taxon>
        <taxon>Sar</taxon>
        <taxon>Alveolata</taxon>
        <taxon>Ciliophora</taxon>
        <taxon>Intramacronucleata</taxon>
        <taxon>Spirotrichea</taxon>
        <taxon>Choreotrichia</taxon>
        <taxon>Choreotrichida</taxon>
        <taxon>Strombidinopsidae</taxon>
        <taxon>Strombidinopsis</taxon>
    </lineage>
</organism>
<dbReference type="AlphaFoldDB" id="A0A7S3TWM5"/>
<dbReference type="Gene3D" id="3.30.530.20">
    <property type="match status" value="1"/>
</dbReference>
<proteinExistence type="predicted"/>
<gene>
    <name evidence="4" type="ORF">SACU0126_LOCUS30568</name>
</gene>
<feature type="chain" id="PRO_5031444058" description="Coenzyme Q-binding protein COQ10 START domain-containing protein" evidence="3">
    <location>
        <begin position="18"/>
        <end position="282"/>
    </location>
</feature>
<evidence type="ECO:0000256" key="2">
    <source>
        <dbReference type="SAM" id="Phobius"/>
    </source>
</evidence>